<reference evidence="4 5" key="1">
    <citation type="submission" date="2024-09" db="EMBL/GenBank/DDBJ databases">
        <authorList>
            <person name="Sun Q."/>
            <person name="Mori K."/>
        </authorList>
    </citation>
    <scope>NUCLEOTIDE SEQUENCE [LARGE SCALE GENOMIC DNA]</scope>
    <source>
        <strain evidence="4 5">CECT 8365</strain>
    </source>
</reference>
<dbReference type="EMBL" id="JBHMFE010000042">
    <property type="protein sequence ID" value="MFB9110503.1"/>
    <property type="molecule type" value="Genomic_DNA"/>
</dbReference>
<feature type="chain" id="PRO_5046161977" evidence="2">
    <location>
        <begin position="19"/>
        <end position="1362"/>
    </location>
</feature>
<feature type="compositionally biased region" description="Polar residues" evidence="1">
    <location>
        <begin position="106"/>
        <end position="116"/>
    </location>
</feature>
<evidence type="ECO:0000313" key="5">
    <source>
        <dbReference type="Proteomes" id="UP001589562"/>
    </source>
</evidence>
<name>A0ABV5HFA8_9FLAO</name>
<gene>
    <name evidence="4" type="ORF">ACFFVK_18120</name>
</gene>
<dbReference type="InterPro" id="IPR049304">
    <property type="entry name" value="Gly_rich_dom"/>
</dbReference>
<protein>
    <submittedName>
        <fullName evidence="4">T9SS sorting signal type C domain-containing protein</fullName>
    </submittedName>
</protein>
<dbReference type="Pfam" id="PF21722">
    <property type="entry name" value="Gly_rich_2"/>
    <property type="match status" value="1"/>
</dbReference>
<proteinExistence type="predicted"/>
<comment type="caution">
    <text evidence="4">The sequence shown here is derived from an EMBL/GenBank/DDBJ whole genome shotgun (WGS) entry which is preliminary data.</text>
</comment>
<evidence type="ECO:0000313" key="4">
    <source>
        <dbReference type="EMBL" id="MFB9110503.1"/>
    </source>
</evidence>
<evidence type="ECO:0000259" key="3">
    <source>
        <dbReference type="Pfam" id="PF21722"/>
    </source>
</evidence>
<feature type="region of interest" description="Disordered" evidence="1">
    <location>
        <begin position="100"/>
        <end position="126"/>
    </location>
</feature>
<accession>A0ABV5HFA8</accession>
<organism evidence="4 5">
    <name type="scientific">Flavobacterium gyeonganense</name>
    <dbReference type="NCBI Taxonomy" id="1310418"/>
    <lineage>
        <taxon>Bacteria</taxon>
        <taxon>Pseudomonadati</taxon>
        <taxon>Bacteroidota</taxon>
        <taxon>Flavobacteriia</taxon>
        <taxon>Flavobacteriales</taxon>
        <taxon>Flavobacteriaceae</taxon>
        <taxon>Flavobacterium</taxon>
    </lineage>
</organism>
<dbReference type="NCBIfam" id="NF033708">
    <property type="entry name" value="T9SS_Cterm_ChiA"/>
    <property type="match status" value="1"/>
</dbReference>
<keyword evidence="2" id="KW-0732">Signal</keyword>
<evidence type="ECO:0000256" key="2">
    <source>
        <dbReference type="SAM" id="SignalP"/>
    </source>
</evidence>
<dbReference type="RefSeq" id="WP_278011496.1">
    <property type="nucleotide sequence ID" value="NZ_CP121112.1"/>
</dbReference>
<keyword evidence="5" id="KW-1185">Reference proteome</keyword>
<dbReference type="Proteomes" id="UP001589562">
    <property type="component" value="Unassembled WGS sequence"/>
</dbReference>
<feature type="signal peptide" evidence="2">
    <location>
        <begin position="1"/>
        <end position="18"/>
    </location>
</feature>
<sequence length="1362" mass="139726">MRLKLLFLLFFVYSIIWAQPPHTYTTPGNGAFKIPAGVTTLNVECWGAGGAGGGVYNLVSLFGGGGGGGGAYSKVSTFAVTPAASLSYKVGAGGAGVNGADGQDGESTNFSTVTANGGSGGKHGNTANGAGGARALASTGTGTYYSGGAGALARTILVTVLSSGGGGGSAGTAANGNNASTNLLDANGGAAVTGGGAGASGMTLVGGGNGNNGSSPGGGGGGALGLLNSNFRGGNGGNGQIKINYTCPTYGFTAPTTADNVCTSIATTSLVRLTGLPNGDYVVTYNRSNPGQNGLTATMSVTGGTGIGTFTAVGLTTPGSSTITITNLTSESCTNSVNTNNAVTINVYSASVGGTINTPPAICSGGTSGSLTLSGYTGTITGWEYSVDPFSSWTPISNITDALSPGILTQTTQFRALVKNGTCNQTTSAVTTVTVNPLPTIATTGTLDNICFSASSQTATLPYTATTNTPVSYSIVWSAAANTAGLVNQGTTAFSFSSGGGNLSTIAIPAGVTAGAYTGTMTIQNANCSSTQAIQLTINATSVGGTISTPAAICSGGTSGQLNLSGHTGTILGWEYSVAPFSSWIPISNTTTSHSPGVLTQTTQFRALVKNGTCNQTTSAVTTVTVNPLPTITTTGTVNPICFSTGSQTATLPYTATTNTPVSYSIVWSAAANTAGLVNQGTTAFSFSSGGGNLSTIAIPANVAANTYTGTMTIQSANCSSTQAIQLTIVPKPSAPIPGTITEPTCITPTGSLTLSGLPSSVTWLIKQTGPASTTYTGTGTSYPISNLLPGNYQFTVEYTGSCISDASTTAVVNSLVTNTYNSSWSNGTPTINQNLVFASNYSSAGGGLGNISGCSCLVNSGVTVVMNSNDTLTIQNAVVNSGGTLTFENNASLLQNNAVAVNSGNIIYKRISTPMKNFDFTYWSSPVAGQTLFELSPNTLWDKYLSYTGTGWHQEQYGASVMAKGIGYIIRTPKAGSWPNGEVVTFPYSQAVAFIGTPNNGNITGQSVNAGKFYLIGNPYPSAISADAFLFDNPNNSAILGGTVYFWTHNTPLKMIGPQQAYSSSDYATYNGVGGTLTAPAPSGGALPSGKIAAGQSFFALATANGTVMFNNGMRIQGNNNQFFKPPKTSKSSSLEKHRLWLNMTNEGGAFKQLLIGYIEGASNGYDNDFDGITFDGNAYIDFYSINENSKLTIQGRALPFNNTDIVNLGYRTVISGKFKISVNNADGMLSSHPVYLEDKLTHTITDLTQNDYVFNSSVGVFNNRFVLRYANATLSTDEFEHENNVLAWLDKKTLRINSTEKTINKVFVYDITGKLVYSDFEILASEVAISTLKFKNEILLLKIVLADNHIITKKIITFSE</sequence>
<feature type="domain" description="Glycine-rich" evidence="3">
    <location>
        <begin position="26"/>
        <end position="245"/>
    </location>
</feature>
<evidence type="ECO:0000256" key="1">
    <source>
        <dbReference type="SAM" id="MobiDB-lite"/>
    </source>
</evidence>